<protein>
    <recommendedName>
        <fullName evidence="4">Transposase</fullName>
    </recommendedName>
</protein>
<accession>A0ABU9ZMX2</accession>
<feature type="region of interest" description="Disordered" evidence="1">
    <location>
        <begin position="1"/>
        <end position="22"/>
    </location>
</feature>
<dbReference type="EMBL" id="JAQYXL010000006">
    <property type="protein sequence ID" value="MEN3232000.1"/>
    <property type="molecule type" value="Genomic_DNA"/>
</dbReference>
<dbReference type="RefSeq" id="WP_345972677.1">
    <property type="nucleotide sequence ID" value="NZ_JAQYXL010000006.1"/>
</dbReference>
<gene>
    <name evidence="2" type="ORF">PUR21_31080</name>
</gene>
<name>A0ABU9ZMX2_9HYPH</name>
<organism evidence="2 3">
    <name type="scientific">Methylorubrum rhodesianum</name>
    <dbReference type="NCBI Taxonomy" id="29427"/>
    <lineage>
        <taxon>Bacteria</taxon>
        <taxon>Pseudomonadati</taxon>
        <taxon>Pseudomonadota</taxon>
        <taxon>Alphaproteobacteria</taxon>
        <taxon>Hyphomicrobiales</taxon>
        <taxon>Methylobacteriaceae</taxon>
        <taxon>Methylorubrum</taxon>
    </lineage>
</organism>
<comment type="caution">
    <text evidence="2">The sequence shown here is derived from an EMBL/GenBank/DDBJ whole genome shotgun (WGS) entry which is preliminary data.</text>
</comment>
<keyword evidence="3" id="KW-1185">Reference proteome</keyword>
<sequence length="68" mass="7262">MGVEPADLDPPPAGPHADEASPKIIGIDLAGQHGDEVDVHNEDPFAAIERARIKPQMGPGERMVENVR</sequence>
<evidence type="ECO:0000313" key="3">
    <source>
        <dbReference type="Proteomes" id="UP001404845"/>
    </source>
</evidence>
<evidence type="ECO:0000256" key="1">
    <source>
        <dbReference type="SAM" id="MobiDB-lite"/>
    </source>
</evidence>
<reference evidence="2 3" key="1">
    <citation type="journal article" date="2023" name="PLoS ONE">
        <title>Complete genome assembly of Hawai'i environmental nontuberculous mycobacteria reveals unexpected co-isolation with methylobacteria.</title>
        <authorList>
            <person name="Hendrix J."/>
            <person name="Epperson L.E."/>
            <person name="Tong E.I."/>
            <person name="Chan Y.L."/>
            <person name="Hasan N.A."/>
            <person name="Dawrs S.N."/>
            <person name="Norton G.J."/>
            <person name="Virdi R."/>
            <person name="Crooks J.L."/>
            <person name="Chan E.D."/>
            <person name="Honda J.R."/>
            <person name="Strong M."/>
        </authorList>
    </citation>
    <scope>NUCLEOTIDE SEQUENCE [LARGE SCALE GENOMIC DNA]</scope>
    <source>
        <strain evidence="2 3">NJH_HI01</strain>
    </source>
</reference>
<dbReference type="Proteomes" id="UP001404845">
    <property type="component" value="Unassembled WGS sequence"/>
</dbReference>
<evidence type="ECO:0000313" key="2">
    <source>
        <dbReference type="EMBL" id="MEN3232000.1"/>
    </source>
</evidence>
<proteinExistence type="predicted"/>
<evidence type="ECO:0008006" key="4">
    <source>
        <dbReference type="Google" id="ProtNLM"/>
    </source>
</evidence>